<accession>A0AAD9U7J9</accession>
<organism evidence="1 2">
    <name type="scientific">Dipteronia dyeriana</name>
    <dbReference type="NCBI Taxonomy" id="168575"/>
    <lineage>
        <taxon>Eukaryota</taxon>
        <taxon>Viridiplantae</taxon>
        <taxon>Streptophyta</taxon>
        <taxon>Embryophyta</taxon>
        <taxon>Tracheophyta</taxon>
        <taxon>Spermatophyta</taxon>
        <taxon>Magnoliopsida</taxon>
        <taxon>eudicotyledons</taxon>
        <taxon>Gunneridae</taxon>
        <taxon>Pentapetalae</taxon>
        <taxon>rosids</taxon>
        <taxon>malvids</taxon>
        <taxon>Sapindales</taxon>
        <taxon>Sapindaceae</taxon>
        <taxon>Hippocastanoideae</taxon>
        <taxon>Acereae</taxon>
        <taxon>Dipteronia</taxon>
    </lineage>
</organism>
<proteinExistence type="predicted"/>
<evidence type="ECO:0008006" key="3">
    <source>
        <dbReference type="Google" id="ProtNLM"/>
    </source>
</evidence>
<evidence type="ECO:0000313" key="1">
    <source>
        <dbReference type="EMBL" id="KAK2648940.1"/>
    </source>
</evidence>
<protein>
    <recommendedName>
        <fullName evidence="3">Apple domain-containing protein</fullName>
    </recommendedName>
</protein>
<sequence>MGNRPNYRKRCRGDDGSRDHGELYEIREFNNVNWPLGDYEILEPYSQKDCEQSCIYECSYAVAIYDGSTRCWKKKLPLFNGRYEEVTGFSKVLFKLTK</sequence>
<reference evidence="1" key="1">
    <citation type="journal article" date="2023" name="Plant J.">
        <title>Genome sequences and population genomics provide insights into the demographic history, inbreeding, and mutation load of two 'living fossil' tree species of Dipteronia.</title>
        <authorList>
            <person name="Feng Y."/>
            <person name="Comes H.P."/>
            <person name="Chen J."/>
            <person name="Zhu S."/>
            <person name="Lu R."/>
            <person name="Zhang X."/>
            <person name="Li P."/>
            <person name="Qiu J."/>
            <person name="Olsen K.M."/>
            <person name="Qiu Y."/>
        </authorList>
    </citation>
    <scope>NUCLEOTIDE SEQUENCE</scope>
    <source>
        <strain evidence="1">KIB01</strain>
    </source>
</reference>
<comment type="caution">
    <text evidence="1">The sequence shown here is derived from an EMBL/GenBank/DDBJ whole genome shotgun (WGS) entry which is preliminary data.</text>
</comment>
<name>A0AAD9U7J9_9ROSI</name>
<dbReference type="EMBL" id="JANJYI010000005">
    <property type="protein sequence ID" value="KAK2648940.1"/>
    <property type="molecule type" value="Genomic_DNA"/>
</dbReference>
<evidence type="ECO:0000313" key="2">
    <source>
        <dbReference type="Proteomes" id="UP001280121"/>
    </source>
</evidence>
<dbReference type="AlphaFoldDB" id="A0AAD9U7J9"/>
<dbReference type="Proteomes" id="UP001280121">
    <property type="component" value="Unassembled WGS sequence"/>
</dbReference>
<gene>
    <name evidence="1" type="ORF">Ddye_016429</name>
</gene>
<keyword evidence="2" id="KW-1185">Reference proteome</keyword>